<dbReference type="Proteomes" id="UP000018339">
    <property type="component" value="Unassembled WGS sequence"/>
</dbReference>
<keyword evidence="3" id="KW-1185">Reference proteome</keyword>
<dbReference type="InterPro" id="IPR002645">
    <property type="entry name" value="STAS_dom"/>
</dbReference>
<evidence type="ECO:0000313" key="3">
    <source>
        <dbReference type="Proteomes" id="UP000018339"/>
    </source>
</evidence>
<proteinExistence type="predicted"/>
<evidence type="ECO:0000313" key="2">
    <source>
        <dbReference type="EMBL" id="ESU71740.1"/>
    </source>
</evidence>
<reference evidence="2 3" key="1">
    <citation type="journal article" date="2014" name="Genome Announc.">
        <title>Draft Genome Sequence of Geobacillus thermopakistaniensis Strain MAS1.</title>
        <authorList>
            <person name="Siddiqui M.A."/>
            <person name="Rashid N."/>
            <person name="Ayyampalayam S."/>
            <person name="Whitman W.B."/>
        </authorList>
    </citation>
    <scope>NUCLEOTIDE SEQUENCE [LARGE SCALE GENOMIC DNA]</scope>
    <source>
        <strain evidence="2 3">MAS1</strain>
    </source>
</reference>
<evidence type="ECO:0000259" key="1">
    <source>
        <dbReference type="PROSITE" id="PS50801"/>
    </source>
</evidence>
<organism evidence="2 3">
    <name type="scientific">Geobacillus thermopakistaniensis (strain MAS1)</name>
    <dbReference type="NCBI Taxonomy" id="1408282"/>
    <lineage>
        <taxon>Bacteria</taxon>
        <taxon>Bacillati</taxon>
        <taxon>Bacillota</taxon>
        <taxon>Bacilli</taxon>
        <taxon>Bacillales</taxon>
        <taxon>Anoxybacillaceae</taxon>
        <taxon>Geobacillus</taxon>
    </lineage>
</organism>
<dbReference type="RefSeq" id="WP_011230975.1">
    <property type="nucleotide sequence ID" value="NZ_AYSF01000056.1"/>
</dbReference>
<dbReference type="PANTHER" id="PTHR33495">
    <property type="entry name" value="ANTI-SIGMA FACTOR ANTAGONIST TM_1081-RELATED-RELATED"/>
    <property type="match status" value="1"/>
</dbReference>
<dbReference type="GeneID" id="32063390"/>
<accession>A0A7U9P5X4</accession>
<dbReference type="Pfam" id="PF01740">
    <property type="entry name" value="STAS"/>
    <property type="match status" value="1"/>
</dbReference>
<dbReference type="AlphaFoldDB" id="A0A7U9P5X4"/>
<dbReference type="PROSITE" id="PS50801">
    <property type="entry name" value="STAS"/>
    <property type="match status" value="1"/>
</dbReference>
<dbReference type="InterPro" id="IPR036513">
    <property type="entry name" value="STAS_dom_sf"/>
</dbReference>
<dbReference type="EMBL" id="AYSF01000056">
    <property type="protein sequence ID" value="ESU71740.1"/>
    <property type="molecule type" value="Genomic_DNA"/>
</dbReference>
<dbReference type="Gene3D" id="3.30.750.24">
    <property type="entry name" value="STAS domain"/>
    <property type="match status" value="1"/>
</dbReference>
<dbReference type="CDD" id="cd07043">
    <property type="entry name" value="STAS_anti-anti-sigma_factors"/>
    <property type="match status" value="1"/>
</dbReference>
<feature type="domain" description="STAS" evidence="1">
    <location>
        <begin position="15"/>
        <end position="110"/>
    </location>
</feature>
<gene>
    <name evidence="2" type="ORF">T260_11700</name>
</gene>
<name>A0A7U9P5X4_GEOTM</name>
<protein>
    <submittedName>
        <fullName evidence="2">Anti-sigma factor antagonist</fullName>
    </submittedName>
</protein>
<sequence>MFLYELAKNGQNVDVYFKGDLDIEATEAMEAMFQEIRCFHTVSFDLSAVPFVDSTGIGLLVHFIDALKEDGKQVMIFGIQPEVNEVFRIVQLEEILGVPMFCQSRGDQLE</sequence>
<dbReference type="GO" id="GO:0043856">
    <property type="term" value="F:anti-sigma factor antagonist activity"/>
    <property type="evidence" value="ECO:0007669"/>
    <property type="project" value="TreeGrafter"/>
</dbReference>
<comment type="caution">
    <text evidence="2">The sequence shown here is derived from an EMBL/GenBank/DDBJ whole genome shotgun (WGS) entry which is preliminary data.</text>
</comment>
<dbReference type="SUPFAM" id="SSF52091">
    <property type="entry name" value="SpoIIaa-like"/>
    <property type="match status" value="1"/>
</dbReference>